<reference evidence="3" key="1">
    <citation type="submission" date="2017-11" db="EMBL/GenBank/DDBJ databases">
        <authorList>
            <person name="Zhu W."/>
        </authorList>
    </citation>
    <scope>NUCLEOTIDE SEQUENCE [LARGE SCALE GENOMIC DNA]</scope>
    <source>
        <strain evidence="3">CAU 1183</strain>
    </source>
</reference>
<accession>A0A3D8PPI0</accession>
<dbReference type="Gene3D" id="3.40.30.10">
    <property type="entry name" value="Glutaredoxin"/>
    <property type="match status" value="1"/>
</dbReference>
<evidence type="ECO:0000313" key="2">
    <source>
        <dbReference type="EMBL" id="RDW17161.1"/>
    </source>
</evidence>
<gene>
    <name evidence="2" type="ORF">CWR48_14665</name>
</gene>
<dbReference type="InterPro" id="IPR036249">
    <property type="entry name" value="Thioredoxin-like_sf"/>
</dbReference>
<dbReference type="PROSITE" id="PS51354">
    <property type="entry name" value="GLUTAREDOXIN_2"/>
    <property type="match status" value="1"/>
</dbReference>
<dbReference type="OrthoDB" id="9795531at2"/>
<sequence length="109" mass="12544">MYYELGRGITLSNKNVIIYISENNPHCKKVLHLMDTLEIGYKTKNVTMNGQYLQELQNRGIFGTPATFIEDKKHPILGFQKEKLKAALGKQSDTALYKSKQINYRNYGD</sequence>
<dbReference type="Pfam" id="PF00462">
    <property type="entry name" value="Glutaredoxin"/>
    <property type="match status" value="1"/>
</dbReference>
<dbReference type="AlphaFoldDB" id="A0A3D8PPI0"/>
<proteinExistence type="predicted"/>
<name>A0A3D8PPI0_9BACI</name>
<dbReference type="CDD" id="cd02976">
    <property type="entry name" value="NrdH"/>
    <property type="match status" value="1"/>
</dbReference>
<evidence type="ECO:0000259" key="1">
    <source>
        <dbReference type="Pfam" id="PF00462"/>
    </source>
</evidence>
<feature type="domain" description="Glutaredoxin" evidence="1">
    <location>
        <begin position="16"/>
        <end position="72"/>
    </location>
</feature>
<evidence type="ECO:0000313" key="3">
    <source>
        <dbReference type="Proteomes" id="UP000257143"/>
    </source>
</evidence>
<dbReference type="InterPro" id="IPR002109">
    <property type="entry name" value="Glutaredoxin"/>
</dbReference>
<dbReference type="EMBL" id="PIOC01000021">
    <property type="protein sequence ID" value="RDW17161.1"/>
    <property type="molecule type" value="Genomic_DNA"/>
</dbReference>
<protein>
    <submittedName>
        <fullName evidence="2">NrdH-redoxin</fullName>
    </submittedName>
</protein>
<dbReference type="Proteomes" id="UP000257143">
    <property type="component" value="Unassembled WGS sequence"/>
</dbReference>
<dbReference type="SUPFAM" id="SSF52833">
    <property type="entry name" value="Thioredoxin-like"/>
    <property type="match status" value="1"/>
</dbReference>
<keyword evidence="3" id="KW-1185">Reference proteome</keyword>
<organism evidence="2 3">
    <name type="scientific">Oceanobacillus arenosus</name>
    <dbReference type="NCBI Taxonomy" id="1229153"/>
    <lineage>
        <taxon>Bacteria</taxon>
        <taxon>Bacillati</taxon>
        <taxon>Bacillota</taxon>
        <taxon>Bacilli</taxon>
        <taxon>Bacillales</taxon>
        <taxon>Bacillaceae</taxon>
        <taxon>Oceanobacillus</taxon>
    </lineage>
</organism>
<comment type="caution">
    <text evidence="2">The sequence shown here is derived from an EMBL/GenBank/DDBJ whole genome shotgun (WGS) entry which is preliminary data.</text>
</comment>